<reference evidence="2 3" key="1">
    <citation type="submission" date="2015-05" db="EMBL/GenBank/DDBJ databases">
        <title>Draft Genome assembly of Streptomyces showdoensis.</title>
        <authorList>
            <person name="Thapa K.K."/>
            <person name="Metsa-Ketela M."/>
        </authorList>
    </citation>
    <scope>NUCLEOTIDE SEQUENCE [LARGE SCALE GENOMIC DNA]</scope>
    <source>
        <strain evidence="2 3">ATCC 15227</strain>
    </source>
</reference>
<gene>
    <name evidence="2" type="ORF">VO63_19820</name>
</gene>
<dbReference type="EMBL" id="LAQS01000030">
    <property type="protein sequence ID" value="KKZ72040.1"/>
    <property type="molecule type" value="Genomic_DNA"/>
</dbReference>
<name>A0A2P2GKK6_STREW</name>
<protein>
    <submittedName>
        <fullName evidence="2">Uncharacterized protein</fullName>
    </submittedName>
</protein>
<keyword evidence="3" id="KW-1185">Reference proteome</keyword>
<dbReference type="Proteomes" id="UP000265325">
    <property type="component" value="Unassembled WGS sequence"/>
</dbReference>
<evidence type="ECO:0000313" key="2">
    <source>
        <dbReference type="EMBL" id="KKZ72040.1"/>
    </source>
</evidence>
<dbReference type="AlphaFoldDB" id="A0A2P2GKK6"/>
<evidence type="ECO:0000256" key="1">
    <source>
        <dbReference type="SAM" id="MobiDB-lite"/>
    </source>
</evidence>
<accession>A0A2P2GKK6</accession>
<comment type="caution">
    <text evidence="2">The sequence shown here is derived from an EMBL/GenBank/DDBJ whole genome shotgun (WGS) entry which is preliminary data.</text>
</comment>
<evidence type="ECO:0000313" key="3">
    <source>
        <dbReference type="Proteomes" id="UP000265325"/>
    </source>
</evidence>
<organism evidence="2 3">
    <name type="scientific">Streptomyces showdoensis</name>
    <dbReference type="NCBI Taxonomy" id="68268"/>
    <lineage>
        <taxon>Bacteria</taxon>
        <taxon>Bacillati</taxon>
        <taxon>Actinomycetota</taxon>
        <taxon>Actinomycetes</taxon>
        <taxon>Kitasatosporales</taxon>
        <taxon>Streptomycetaceae</taxon>
        <taxon>Streptomyces</taxon>
    </lineage>
</organism>
<proteinExistence type="predicted"/>
<feature type="region of interest" description="Disordered" evidence="1">
    <location>
        <begin position="221"/>
        <end position="251"/>
    </location>
</feature>
<feature type="compositionally biased region" description="Basic and acidic residues" evidence="1">
    <location>
        <begin position="242"/>
        <end position="251"/>
    </location>
</feature>
<sequence length="251" mass="28439">MGLFAQDRLGGQFMDARQITALDDEAFEELLLAHVHPPVRDPDVWAGLTHPDNIRRTQSVAAAKHQRTAHALRKRKAEREVFQQECLARGYEGKRDWFETRAEYESWRSRAGNFHQTMQKALSEIARIMRDQNRSAGDRSFGAQRNTLRLLALAVSKHQAAHARAGGVAEQQDYELWRVLDQLTVPTGPDQDQVSLRTMLDVYWTEVNPVSDVEERRADAERMMRGAPGGQSSRYAGVPRARHVDNGKGLA</sequence>